<dbReference type="GO" id="GO:0031146">
    <property type="term" value="P:SCF-dependent proteasomal ubiquitin-dependent protein catabolic process"/>
    <property type="evidence" value="ECO:0007669"/>
    <property type="project" value="TreeGrafter"/>
</dbReference>
<dbReference type="SUPFAM" id="SSF52047">
    <property type="entry name" value="RNI-like"/>
    <property type="match status" value="1"/>
</dbReference>
<dbReference type="Pfam" id="PF13516">
    <property type="entry name" value="LRR_6"/>
    <property type="match status" value="1"/>
</dbReference>
<sequence>MQHVFKHLSWRDRAAIACVCKDWHAQWRGALEDPSLWRTLDLSNSQQPGPALRYASAQLRLRSALQVLNLELAAGVTDALLLPLRGAELEVLNLNGCQQVTDEGVAALAGTALRRLELYWNLRVTDGLLQALARASPRLEVLNLSGCKQVTDAGVAGVARACPRLTHVDLTRCLAVTPAGYAELARHSPQLRELRAYACAAVNDTVLEVFSVLSELRLLDLCGAHLVTDAGIQALARGCRQLSSINLTWCVQVTDAGVCAVAAGCPSLELLSLHGLRGITDAAVSALAAHCAGTLHSLDLSGCVGVERRGREELRAVLPRLRCFTVHK</sequence>
<name>A0AAW1QX22_9CHLO</name>
<gene>
    <name evidence="3" type="ORF">WJX81_000531</name>
</gene>
<dbReference type="GO" id="GO:0005930">
    <property type="term" value="C:axoneme"/>
    <property type="evidence" value="ECO:0007669"/>
    <property type="project" value="UniProtKB-SubCell"/>
</dbReference>
<protein>
    <recommendedName>
        <fullName evidence="2">F-box/LRR-repeat protein 15-like leucin rich repeat domain-containing protein</fullName>
    </recommendedName>
</protein>
<dbReference type="Proteomes" id="UP001445335">
    <property type="component" value="Unassembled WGS sequence"/>
</dbReference>
<dbReference type="GO" id="GO:0019005">
    <property type="term" value="C:SCF ubiquitin ligase complex"/>
    <property type="evidence" value="ECO:0007669"/>
    <property type="project" value="TreeGrafter"/>
</dbReference>
<dbReference type="Gene3D" id="1.20.1280.50">
    <property type="match status" value="1"/>
</dbReference>
<comment type="caution">
    <text evidence="3">The sequence shown here is derived from an EMBL/GenBank/DDBJ whole genome shotgun (WGS) entry which is preliminary data.</text>
</comment>
<dbReference type="PANTHER" id="PTHR13318:SF95">
    <property type="entry name" value="F-BOX PROTEIN YLR352W"/>
    <property type="match status" value="1"/>
</dbReference>
<dbReference type="PANTHER" id="PTHR13318">
    <property type="entry name" value="PARTNER OF PAIRED, ISOFORM B-RELATED"/>
    <property type="match status" value="1"/>
</dbReference>
<keyword evidence="4" id="KW-1185">Reference proteome</keyword>
<dbReference type="InterPro" id="IPR036047">
    <property type="entry name" value="F-box-like_dom_sf"/>
</dbReference>
<evidence type="ECO:0000313" key="3">
    <source>
        <dbReference type="EMBL" id="KAK9826084.1"/>
    </source>
</evidence>
<dbReference type="InterPro" id="IPR057207">
    <property type="entry name" value="FBXL15_LRR"/>
</dbReference>
<dbReference type="SUPFAM" id="SSF81383">
    <property type="entry name" value="F-box domain"/>
    <property type="match status" value="1"/>
</dbReference>
<reference evidence="3 4" key="1">
    <citation type="journal article" date="2024" name="Nat. Commun.">
        <title>Phylogenomics reveals the evolutionary origins of lichenization in chlorophyte algae.</title>
        <authorList>
            <person name="Puginier C."/>
            <person name="Libourel C."/>
            <person name="Otte J."/>
            <person name="Skaloud P."/>
            <person name="Haon M."/>
            <person name="Grisel S."/>
            <person name="Petersen M."/>
            <person name="Berrin J.G."/>
            <person name="Delaux P.M."/>
            <person name="Dal Grande F."/>
            <person name="Keller J."/>
        </authorList>
    </citation>
    <scope>NUCLEOTIDE SEQUENCE [LARGE SCALE GENOMIC DNA]</scope>
    <source>
        <strain evidence="3 4">SAG 245.80</strain>
    </source>
</reference>
<dbReference type="InterPro" id="IPR001611">
    <property type="entry name" value="Leu-rich_rpt"/>
</dbReference>
<evidence type="ECO:0000313" key="4">
    <source>
        <dbReference type="Proteomes" id="UP001445335"/>
    </source>
</evidence>
<dbReference type="SMART" id="SM00367">
    <property type="entry name" value="LRR_CC"/>
    <property type="match status" value="7"/>
</dbReference>
<dbReference type="Gene3D" id="3.80.10.10">
    <property type="entry name" value="Ribonuclease Inhibitor"/>
    <property type="match status" value="2"/>
</dbReference>
<feature type="domain" description="F-box/LRR-repeat protein 15-like leucin rich repeat" evidence="2">
    <location>
        <begin position="123"/>
        <end position="302"/>
    </location>
</feature>
<comment type="subcellular location">
    <subcellularLocation>
        <location evidence="1">Cytoplasm</location>
        <location evidence="1">Cytoskeleton</location>
        <location evidence="1">Cilium axoneme</location>
    </subcellularLocation>
</comment>
<dbReference type="InterPro" id="IPR006553">
    <property type="entry name" value="Leu-rich_rpt_Cys-con_subtyp"/>
</dbReference>
<dbReference type="Pfam" id="PF25372">
    <property type="entry name" value="DUF7885"/>
    <property type="match status" value="1"/>
</dbReference>
<dbReference type="EMBL" id="JALJOU010000068">
    <property type="protein sequence ID" value="KAK9826084.1"/>
    <property type="molecule type" value="Genomic_DNA"/>
</dbReference>
<dbReference type="InterPro" id="IPR032675">
    <property type="entry name" value="LRR_dom_sf"/>
</dbReference>
<dbReference type="AlphaFoldDB" id="A0AAW1QX22"/>
<organism evidence="3 4">
    <name type="scientific">Elliptochloris bilobata</name>
    <dbReference type="NCBI Taxonomy" id="381761"/>
    <lineage>
        <taxon>Eukaryota</taxon>
        <taxon>Viridiplantae</taxon>
        <taxon>Chlorophyta</taxon>
        <taxon>core chlorophytes</taxon>
        <taxon>Trebouxiophyceae</taxon>
        <taxon>Trebouxiophyceae incertae sedis</taxon>
        <taxon>Elliptochloris clade</taxon>
        <taxon>Elliptochloris</taxon>
    </lineage>
</organism>
<accession>A0AAW1QX22</accession>
<evidence type="ECO:0000259" key="2">
    <source>
        <dbReference type="Pfam" id="PF25372"/>
    </source>
</evidence>
<evidence type="ECO:0000256" key="1">
    <source>
        <dbReference type="ARBA" id="ARBA00004430"/>
    </source>
</evidence>
<proteinExistence type="predicted"/>